<accession>K4AHY5</accession>
<dbReference type="Proteomes" id="UP000004995">
    <property type="component" value="Unassembled WGS sequence"/>
</dbReference>
<dbReference type="EnsemblPlants" id="KQK91365">
    <property type="protein sequence ID" value="KQK91365"/>
    <property type="gene ID" value="SETIT_038492mg"/>
</dbReference>
<sequence>MLSAREFELRPGSMYQSDRAESFVEARVDILIRPGRVERGPVDAPIQPADVVF</sequence>
<proteinExistence type="predicted"/>
<dbReference type="InParanoid" id="K4AHY5"/>
<reference evidence="2" key="1">
    <citation type="journal article" date="2012" name="Nat. Biotechnol.">
        <title>Reference genome sequence of the model plant Setaria.</title>
        <authorList>
            <person name="Bennetzen J.L."/>
            <person name="Schmutz J."/>
            <person name="Wang H."/>
            <person name="Percifield R."/>
            <person name="Hawkins J."/>
            <person name="Pontaroli A.C."/>
            <person name="Estep M."/>
            <person name="Feng L."/>
            <person name="Vaughn J.N."/>
            <person name="Grimwood J."/>
            <person name="Jenkins J."/>
            <person name="Barry K."/>
            <person name="Lindquist E."/>
            <person name="Hellsten U."/>
            <person name="Deshpande S."/>
            <person name="Wang X."/>
            <person name="Wu X."/>
            <person name="Mitros T."/>
            <person name="Triplett J."/>
            <person name="Yang X."/>
            <person name="Ye C.Y."/>
            <person name="Mauro-Herrera M."/>
            <person name="Wang L."/>
            <person name="Li P."/>
            <person name="Sharma M."/>
            <person name="Sharma R."/>
            <person name="Ronald P.C."/>
            <person name="Panaud O."/>
            <person name="Kellogg E.A."/>
            <person name="Brutnell T.P."/>
            <person name="Doust A.N."/>
            <person name="Tuskan G.A."/>
            <person name="Rokhsar D."/>
            <person name="Devos K.M."/>
        </authorList>
    </citation>
    <scope>NUCLEOTIDE SEQUENCE [LARGE SCALE GENOMIC DNA]</scope>
    <source>
        <strain evidence="2">cv. Yugu1</strain>
    </source>
</reference>
<dbReference type="AlphaFoldDB" id="K4AHY5"/>
<dbReference type="Gramene" id="KQK91365">
    <property type="protein sequence ID" value="KQK91365"/>
    <property type="gene ID" value="SETIT_038492mg"/>
</dbReference>
<evidence type="ECO:0000313" key="1">
    <source>
        <dbReference type="EnsemblPlants" id="KQK91365"/>
    </source>
</evidence>
<reference evidence="1" key="2">
    <citation type="submission" date="2018-08" db="UniProtKB">
        <authorList>
            <consortium name="EnsemblPlants"/>
        </authorList>
    </citation>
    <scope>IDENTIFICATION</scope>
    <source>
        <strain evidence="1">Yugu1</strain>
    </source>
</reference>
<keyword evidence="2" id="KW-1185">Reference proteome</keyword>
<dbReference type="EMBL" id="AGNK02006033">
    <property type="status" value="NOT_ANNOTATED_CDS"/>
    <property type="molecule type" value="Genomic_DNA"/>
</dbReference>
<organism evidence="1 2">
    <name type="scientific">Setaria italica</name>
    <name type="common">Foxtail millet</name>
    <name type="synonym">Panicum italicum</name>
    <dbReference type="NCBI Taxonomy" id="4555"/>
    <lineage>
        <taxon>Eukaryota</taxon>
        <taxon>Viridiplantae</taxon>
        <taxon>Streptophyta</taxon>
        <taxon>Embryophyta</taxon>
        <taxon>Tracheophyta</taxon>
        <taxon>Spermatophyta</taxon>
        <taxon>Magnoliopsida</taxon>
        <taxon>Liliopsida</taxon>
        <taxon>Poales</taxon>
        <taxon>Poaceae</taxon>
        <taxon>PACMAD clade</taxon>
        <taxon>Panicoideae</taxon>
        <taxon>Panicodae</taxon>
        <taxon>Paniceae</taxon>
        <taxon>Cenchrinae</taxon>
        <taxon>Setaria</taxon>
    </lineage>
</organism>
<evidence type="ECO:0000313" key="2">
    <source>
        <dbReference type="Proteomes" id="UP000004995"/>
    </source>
</evidence>
<protein>
    <submittedName>
        <fullName evidence="1">Uncharacterized protein</fullName>
    </submittedName>
</protein>
<dbReference type="HOGENOM" id="CLU_3072322_0_0_1"/>
<name>K4AHY5_SETIT</name>